<keyword evidence="4" id="KW-0520">NAD</keyword>
<keyword evidence="3 4" id="KW-0274">FAD</keyword>
<feature type="binding site" evidence="4">
    <location>
        <begin position="183"/>
        <end position="190"/>
    </location>
    <ligand>
        <name>NAD(+)</name>
        <dbReference type="ChEBI" id="CHEBI:57540"/>
    </ligand>
</feature>
<evidence type="ECO:0000256" key="3">
    <source>
        <dbReference type="ARBA" id="ARBA00022827"/>
    </source>
</evidence>
<dbReference type="PRINTS" id="PR00368">
    <property type="entry name" value="FADPNR"/>
</dbReference>
<comment type="similarity">
    <text evidence="1">Belongs to the class-I pyridine nucleotide-disulfide oxidoreductase family.</text>
</comment>
<dbReference type="PANTHER" id="PTHR43014">
    <property type="entry name" value="MERCURIC REDUCTASE"/>
    <property type="match status" value="1"/>
</dbReference>
<keyword evidence="2" id="KW-0285">Flavoprotein</keyword>
<evidence type="ECO:0000313" key="8">
    <source>
        <dbReference type="Proteomes" id="UP000646365"/>
    </source>
</evidence>
<protein>
    <submittedName>
        <fullName evidence="7">Dihydrolipoamide dehydrogenase</fullName>
    </submittedName>
</protein>
<dbReference type="InterPro" id="IPR001100">
    <property type="entry name" value="Pyr_nuc-diS_OxRdtase"/>
</dbReference>
<dbReference type="InterPro" id="IPR036188">
    <property type="entry name" value="FAD/NAD-bd_sf"/>
</dbReference>
<evidence type="ECO:0000256" key="1">
    <source>
        <dbReference type="ARBA" id="ARBA00007532"/>
    </source>
</evidence>
<evidence type="ECO:0000313" key="7">
    <source>
        <dbReference type="EMBL" id="GGF09399.1"/>
    </source>
</evidence>
<keyword evidence="8" id="KW-1185">Reference proteome</keyword>
<dbReference type="Pfam" id="PF07992">
    <property type="entry name" value="Pyr_redox_2"/>
    <property type="match status" value="1"/>
</dbReference>
<dbReference type="Gene3D" id="3.50.50.60">
    <property type="entry name" value="FAD/NAD(P)-binding domain"/>
    <property type="match status" value="2"/>
</dbReference>
<feature type="binding site" evidence="4">
    <location>
        <position position="312"/>
    </location>
    <ligand>
        <name>FAD</name>
        <dbReference type="ChEBI" id="CHEBI:57692"/>
    </ligand>
</feature>
<dbReference type="Proteomes" id="UP000646365">
    <property type="component" value="Unassembled WGS sequence"/>
</dbReference>
<dbReference type="EMBL" id="BMJQ01000003">
    <property type="protein sequence ID" value="GGF09399.1"/>
    <property type="molecule type" value="Genomic_DNA"/>
</dbReference>
<evidence type="ECO:0000259" key="6">
    <source>
        <dbReference type="Pfam" id="PF07992"/>
    </source>
</evidence>
<dbReference type="AlphaFoldDB" id="A0A8J2YR19"/>
<gene>
    <name evidence="7" type="primary">merA1</name>
    <name evidence="7" type="ORF">GCM10011611_13600</name>
</gene>
<comment type="caution">
    <text evidence="7">The sequence shown here is derived from an EMBL/GenBank/DDBJ whole genome shotgun (WGS) entry which is preliminary data.</text>
</comment>
<feature type="domain" description="FAD/NAD(P)-binding" evidence="6">
    <location>
        <begin position="8"/>
        <end position="325"/>
    </location>
</feature>
<dbReference type="Gene3D" id="3.30.390.30">
    <property type="match status" value="1"/>
</dbReference>
<name>A0A8J2YR19_9PROT</name>
<dbReference type="GO" id="GO:0003955">
    <property type="term" value="F:NAD(P)H dehydrogenase (quinone) activity"/>
    <property type="evidence" value="ECO:0007669"/>
    <property type="project" value="TreeGrafter"/>
</dbReference>
<dbReference type="PANTHER" id="PTHR43014:SF2">
    <property type="entry name" value="MERCURIC REDUCTASE"/>
    <property type="match status" value="1"/>
</dbReference>
<dbReference type="PIRSF" id="PIRSF000350">
    <property type="entry name" value="Mercury_reductase_MerA"/>
    <property type="match status" value="1"/>
</dbReference>
<feature type="domain" description="Pyridine nucleotide-disulphide oxidoreductase dimerisation" evidence="5">
    <location>
        <begin position="348"/>
        <end position="454"/>
    </location>
</feature>
<dbReference type="InterPro" id="IPR023753">
    <property type="entry name" value="FAD/NAD-binding_dom"/>
</dbReference>
<dbReference type="InterPro" id="IPR004099">
    <property type="entry name" value="Pyr_nucl-diS_OxRdtase_dimer"/>
</dbReference>
<reference evidence="7" key="2">
    <citation type="submission" date="2020-09" db="EMBL/GenBank/DDBJ databases">
        <authorList>
            <person name="Sun Q."/>
            <person name="Zhou Y."/>
        </authorList>
    </citation>
    <scope>NUCLEOTIDE SEQUENCE</scope>
    <source>
        <strain evidence="7">CGMCC 1.15725</strain>
    </source>
</reference>
<dbReference type="SUPFAM" id="SSF55424">
    <property type="entry name" value="FAD/NAD-linked reductases, dimerisation (C-terminal) domain"/>
    <property type="match status" value="1"/>
</dbReference>
<dbReference type="RefSeq" id="WP_189043904.1">
    <property type="nucleotide sequence ID" value="NZ_BMJQ01000003.1"/>
</dbReference>
<proteinExistence type="inferred from homology"/>
<comment type="cofactor">
    <cofactor evidence="4">
        <name>FAD</name>
        <dbReference type="ChEBI" id="CHEBI:57692"/>
    </cofactor>
    <text evidence="4">Binds 1 FAD per subunit.</text>
</comment>
<dbReference type="Pfam" id="PF02852">
    <property type="entry name" value="Pyr_redox_dim"/>
    <property type="match status" value="1"/>
</dbReference>
<organism evidence="7 8">
    <name type="scientific">Aliidongia dinghuensis</name>
    <dbReference type="NCBI Taxonomy" id="1867774"/>
    <lineage>
        <taxon>Bacteria</taxon>
        <taxon>Pseudomonadati</taxon>
        <taxon>Pseudomonadota</taxon>
        <taxon>Alphaproteobacteria</taxon>
        <taxon>Rhodospirillales</taxon>
        <taxon>Dongiaceae</taxon>
        <taxon>Aliidongia</taxon>
    </lineage>
</organism>
<dbReference type="PRINTS" id="PR00411">
    <property type="entry name" value="PNDRDTASEI"/>
</dbReference>
<accession>A0A8J2YR19</accession>
<evidence type="ECO:0000256" key="4">
    <source>
        <dbReference type="PIRSR" id="PIRSR000350-3"/>
    </source>
</evidence>
<feature type="binding site" evidence="4">
    <location>
        <position position="272"/>
    </location>
    <ligand>
        <name>NAD(+)</name>
        <dbReference type="ChEBI" id="CHEBI:57540"/>
    </ligand>
</feature>
<dbReference type="GO" id="GO:0050660">
    <property type="term" value="F:flavin adenine dinucleotide binding"/>
    <property type="evidence" value="ECO:0007669"/>
    <property type="project" value="TreeGrafter"/>
</dbReference>
<evidence type="ECO:0000259" key="5">
    <source>
        <dbReference type="Pfam" id="PF02852"/>
    </source>
</evidence>
<reference evidence="7" key="1">
    <citation type="journal article" date="2014" name="Int. J. Syst. Evol. Microbiol.">
        <title>Complete genome sequence of Corynebacterium casei LMG S-19264T (=DSM 44701T), isolated from a smear-ripened cheese.</title>
        <authorList>
            <consortium name="US DOE Joint Genome Institute (JGI-PGF)"/>
            <person name="Walter F."/>
            <person name="Albersmeier A."/>
            <person name="Kalinowski J."/>
            <person name="Ruckert C."/>
        </authorList>
    </citation>
    <scope>NUCLEOTIDE SEQUENCE</scope>
    <source>
        <strain evidence="7">CGMCC 1.15725</strain>
    </source>
</reference>
<dbReference type="SUPFAM" id="SSF51905">
    <property type="entry name" value="FAD/NAD(P)-binding domain"/>
    <property type="match status" value="1"/>
</dbReference>
<keyword evidence="4" id="KW-0547">Nucleotide-binding</keyword>
<sequence length="479" mass="49223">MGEVERSDICVIGNGAAGVAVATGAALLGVRVALIGNGTPEDGAGAELAVSTLLAMADTAARITRAADLELGPLAAAPDLAQVQRHIEAVVATAAAAGAPERLQALGVRLLEGDARFVGPSSITIDGLVLGDPARTITARRFVIAAGGRAVRPPIPGLDRVPFLTPGTLAMPDRAPGHLVVLGSGADALELAQAYRRLGSAVTVIADGAPLADEDPELVDLLLLRLRAEGIEMRAATPVQAVAEVNGALHLTVGPPAAAETIVASHLLVAAGRRTELAQLGLEAAGVAVGSNGIAVDRHLRTGNRRIYALGDAIGPDTGAAGAAVQAAIVLRNILFRQRARLDPQALPRIVRTDPGLAQIGLSEQDARQAGLRPTILRSPFHDNDRARAEVRAHGLIKVITTPRGRILGAGIVGPNADELIQIWQLAIAQRLKVAALAGLITPYPTLGEASKRAAGGYFAPKLLGAGTRRLVRWLAKLG</sequence>
<dbReference type="InterPro" id="IPR016156">
    <property type="entry name" value="FAD/NAD-linked_Rdtase_dimer_sf"/>
</dbReference>
<evidence type="ECO:0000256" key="2">
    <source>
        <dbReference type="ARBA" id="ARBA00022630"/>
    </source>
</evidence>